<evidence type="ECO:0000313" key="1">
    <source>
        <dbReference type="EMBL" id="CAH1995584.1"/>
    </source>
</evidence>
<sequence>MTFFELGESQAGSFQLLIRKLTTVFSKVFDEKKGCGYQMIFELKLYCRILLMQQLGDRDCYYYVVSFYCLGVQCKYFWLHLLCHQFYFSHRQYIFENYR</sequence>
<gene>
    <name evidence="1" type="ORF">ACAOBT_LOCUS22695</name>
</gene>
<name>A0A9P0LLW1_ACAOB</name>
<comment type="caution">
    <text evidence="1">The sequence shown here is derived from an EMBL/GenBank/DDBJ whole genome shotgun (WGS) entry which is preliminary data.</text>
</comment>
<dbReference type="AlphaFoldDB" id="A0A9P0LLW1"/>
<dbReference type="EMBL" id="CAKOFQ010007233">
    <property type="protein sequence ID" value="CAH1995584.1"/>
    <property type="molecule type" value="Genomic_DNA"/>
</dbReference>
<organism evidence="1 2">
    <name type="scientific">Acanthoscelides obtectus</name>
    <name type="common">Bean weevil</name>
    <name type="synonym">Bruchus obtectus</name>
    <dbReference type="NCBI Taxonomy" id="200917"/>
    <lineage>
        <taxon>Eukaryota</taxon>
        <taxon>Metazoa</taxon>
        <taxon>Ecdysozoa</taxon>
        <taxon>Arthropoda</taxon>
        <taxon>Hexapoda</taxon>
        <taxon>Insecta</taxon>
        <taxon>Pterygota</taxon>
        <taxon>Neoptera</taxon>
        <taxon>Endopterygota</taxon>
        <taxon>Coleoptera</taxon>
        <taxon>Polyphaga</taxon>
        <taxon>Cucujiformia</taxon>
        <taxon>Chrysomeloidea</taxon>
        <taxon>Chrysomelidae</taxon>
        <taxon>Bruchinae</taxon>
        <taxon>Bruchini</taxon>
        <taxon>Acanthoscelides</taxon>
    </lineage>
</organism>
<dbReference type="Proteomes" id="UP001152888">
    <property type="component" value="Unassembled WGS sequence"/>
</dbReference>
<evidence type="ECO:0000313" key="2">
    <source>
        <dbReference type="Proteomes" id="UP001152888"/>
    </source>
</evidence>
<reference evidence="1" key="1">
    <citation type="submission" date="2022-03" db="EMBL/GenBank/DDBJ databases">
        <authorList>
            <person name="Sayadi A."/>
        </authorList>
    </citation>
    <scope>NUCLEOTIDE SEQUENCE</scope>
</reference>
<protein>
    <submittedName>
        <fullName evidence="1">Uncharacterized protein</fullName>
    </submittedName>
</protein>
<proteinExistence type="predicted"/>
<keyword evidence="2" id="KW-1185">Reference proteome</keyword>
<accession>A0A9P0LLW1</accession>